<evidence type="ECO:0000313" key="2">
    <source>
        <dbReference type="EMBL" id="GAH06806.1"/>
    </source>
</evidence>
<dbReference type="GO" id="GO:0006508">
    <property type="term" value="P:proteolysis"/>
    <property type="evidence" value="ECO:0007669"/>
    <property type="project" value="InterPro"/>
</dbReference>
<dbReference type="AlphaFoldDB" id="X1CER1"/>
<sequence>MEELTNNEKLPVTVVGGCYNSQFTVSMVPTALEYFLFYFGIYNNMHTFGTVVPECWSWYMVKMPETGSIATIGNTGTGWGWEGEFCTVGAGDGWISSEFFRQYGENGYDILGDNYLQTQTKYISQFRE</sequence>
<organism evidence="2">
    <name type="scientific">marine sediment metagenome</name>
    <dbReference type="NCBI Taxonomy" id="412755"/>
    <lineage>
        <taxon>unclassified sequences</taxon>
        <taxon>metagenomes</taxon>
        <taxon>ecological metagenomes</taxon>
    </lineage>
</organism>
<dbReference type="Pfam" id="PF01364">
    <property type="entry name" value="Peptidase_C25"/>
    <property type="match status" value="1"/>
</dbReference>
<comment type="caution">
    <text evidence="2">The sequence shown here is derived from an EMBL/GenBank/DDBJ whole genome shotgun (WGS) entry which is preliminary data.</text>
</comment>
<evidence type="ECO:0000259" key="1">
    <source>
        <dbReference type="Pfam" id="PF01364"/>
    </source>
</evidence>
<accession>X1CER1</accession>
<feature type="non-terminal residue" evidence="2">
    <location>
        <position position="128"/>
    </location>
</feature>
<dbReference type="InterPro" id="IPR001769">
    <property type="entry name" value="Gingipain"/>
</dbReference>
<feature type="domain" description="Gingipain" evidence="1">
    <location>
        <begin position="2"/>
        <end position="123"/>
    </location>
</feature>
<name>X1CER1_9ZZZZ</name>
<dbReference type="Gene3D" id="3.40.50.1460">
    <property type="match status" value="1"/>
</dbReference>
<protein>
    <recommendedName>
        <fullName evidence="1">Gingipain domain-containing protein</fullName>
    </recommendedName>
</protein>
<dbReference type="EMBL" id="BART01038682">
    <property type="protein sequence ID" value="GAH06806.1"/>
    <property type="molecule type" value="Genomic_DNA"/>
</dbReference>
<dbReference type="GO" id="GO:0008234">
    <property type="term" value="F:cysteine-type peptidase activity"/>
    <property type="evidence" value="ECO:0007669"/>
    <property type="project" value="InterPro"/>
</dbReference>
<proteinExistence type="predicted"/>
<reference evidence="2" key="1">
    <citation type="journal article" date="2014" name="Front. Microbiol.">
        <title>High frequency of phylogenetically diverse reductive dehalogenase-homologous genes in deep subseafloor sedimentary metagenomes.</title>
        <authorList>
            <person name="Kawai M."/>
            <person name="Futagami T."/>
            <person name="Toyoda A."/>
            <person name="Takaki Y."/>
            <person name="Nishi S."/>
            <person name="Hori S."/>
            <person name="Arai W."/>
            <person name="Tsubouchi T."/>
            <person name="Morono Y."/>
            <person name="Uchiyama I."/>
            <person name="Ito T."/>
            <person name="Fujiyama A."/>
            <person name="Inagaki F."/>
            <person name="Takami H."/>
        </authorList>
    </citation>
    <scope>NUCLEOTIDE SEQUENCE</scope>
    <source>
        <strain evidence="2">Expedition CK06-06</strain>
    </source>
</reference>
<gene>
    <name evidence="2" type="ORF">S01H4_64019</name>
</gene>